<dbReference type="InterPro" id="IPR007569">
    <property type="entry name" value="DUF559"/>
</dbReference>
<sequence length="294" mass="33380">MDNIVRGSEALKQGKINRYELRSRFQAIYPDVYLPRGAQLSLRRRSEAAWLWTGRRGTLAGLAAASLHGSDWIDDDEPVELIWRNPRPPEGVITRNLQVAEDELTRVAGLPVTTAARTAFDLGRQLTPERAVARLDALKRATSFSDDAVLLLAERYPGARGVRWLKAVLPRVDPGAASPKETWLRLLLIDAGLPTPQTQIPVLVHYRVVAMLDMGWEPFQVAVEYDGDQHRTSRRQYVRDLRRLKELRELGWMVIRVVAEDRPEHVLRQVVDALRNRGYRDTVTTHTTRGRGCA</sequence>
<keyword evidence="3" id="KW-1185">Reference proteome</keyword>
<evidence type="ECO:0000313" key="2">
    <source>
        <dbReference type="EMBL" id="OBK12247.1"/>
    </source>
</evidence>
<dbReference type="Gene3D" id="3.40.960.10">
    <property type="entry name" value="VSR Endonuclease"/>
    <property type="match status" value="1"/>
</dbReference>
<dbReference type="OrthoDB" id="3173471at2"/>
<dbReference type="AlphaFoldDB" id="A0A1A3MVR0"/>
<evidence type="ECO:0000259" key="1">
    <source>
        <dbReference type="Pfam" id="PF04480"/>
    </source>
</evidence>
<dbReference type="EMBL" id="LZLQ01000129">
    <property type="protein sequence ID" value="OBK12247.1"/>
    <property type="molecule type" value="Genomic_DNA"/>
</dbReference>
<evidence type="ECO:0000313" key="3">
    <source>
        <dbReference type="Proteomes" id="UP000093629"/>
    </source>
</evidence>
<name>A0A1A3MVR0_MYCAS</name>
<accession>A0A1A3MVR0</accession>
<proteinExistence type="predicted"/>
<protein>
    <recommendedName>
        <fullName evidence="1">DUF559 domain-containing protein</fullName>
    </recommendedName>
</protein>
<dbReference type="Proteomes" id="UP000093629">
    <property type="component" value="Unassembled WGS sequence"/>
</dbReference>
<dbReference type="RefSeq" id="WP_065160561.1">
    <property type="nucleotide sequence ID" value="NZ_LZLQ01000129.1"/>
</dbReference>
<dbReference type="SUPFAM" id="SSF52980">
    <property type="entry name" value="Restriction endonuclease-like"/>
    <property type="match status" value="1"/>
</dbReference>
<comment type="caution">
    <text evidence="2">The sequence shown here is derived from an EMBL/GenBank/DDBJ whole genome shotgun (WGS) entry which is preliminary data.</text>
</comment>
<gene>
    <name evidence="2" type="ORF">A5636_12645</name>
</gene>
<reference evidence="3" key="1">
    <citation type="submission" date="2016-06" db="EMBL/GenBank/DDBJ databases">
        <authorList>
            <person name="Sutton G."/>
            <person name="Brinkac L."/>
            <person name="Sanka R."/>
            <person name="Adams M."/>
            <person name="Lau E."/>
            <person name="Garcia-Basteiro A."/>
            <person name="Lopez-Varela E."/>
            <person name="Palencia S."/>
        </authorList>
    </citation>
    <scope>NUCLEOTIDE SEQUENCE [LARGE SCALE GENOMIC DNA]</scope>
    <source>
        <strain evidence="3">1245139.5</strain>
    </source>
</reference>
<feature type="domain" description="DUF559" evidence="1">
    <location>
        <begin position="217"/>
        <end position="272"/>
    </location>
</feature>
<dbReference type="Pfam" id="PF04480">
    <property type="entry name" value="DUF559"/>
    <property type="match status" value="1"/>
</dbReference>
<dbReference type="InterPro" id="IPR011335">
    <property type="entry name" value="Restrct_endonuc-II-like"/>
</dbReference>
<organism evidence="2 3">
    <name type="scientific">Mycobacterium asiaticum</name>
    <dbReference type="NCBI Taxonomy" id="1790"/>
    <lineage>
        <taxon>Bacteria</taxon>
        <taxon>Bacillati</taxon>
        <taxon>Actinomycetota</taxon>
        <taxon>Actinomycetes</taxon>
        <taxon>Mycobacteriales</taxon>
        <taxon>Mycobacteriaceae</taxon>
        <taxon>Mycobacterium</taxon>
    </lineage>
</organism>